<sequence length="187" mass="21113">MSKIELITQPADDENMSRSESLEATLEKLKKLVDDNPVPSGDDDDDEGVSAKEAAQEIRRSPSPTREFSHEKLKEFAGTEANKDDEDEQEYDDDGFAIPQGKIPIDGHFSTRELQELVEIAQLEGYLNDVDFKVVDHNETLGDKVVIADHDRSSEGKKYGEDEERKDAKKQKELKEHSSERSGEHPK</sequence>
<organism evidence="2 3">
    <name type="scientific">Suhomyces tanzawaensis NRRL Y-17324</name>
    <dbReference type="NCBI Taxonomy" id="984487"/>
    <lineage>
        <taxon>Eukaryota</taxon>
        <taxon>Fungi</taxon>
        <taxon>Dikarya</taxon>
        <taxon>Ascomycota</taxon>
        <taxon>Saccharomycotina</taxon>
        <taxon>Pichiomycetes</taxon>
        <taxon>Debaryomycetaceae</taxon>
        <taxon>Suhomyces</taxon>
    </lineage>
</organism>
<protein>
    <submittedName>
        <fullName evidence="2">Uncharacterized protein</fullName>
    </submittedName>
</protein>
<dbReference type="EMBL" id="KV453910">
    <property type="protein sequence ID" value="ODV80861.1"/>
    <property type="molecule type" value="Genomic_DNA"/>
</dbReference>
<proteinExistence type="predicted"/>
<reference evidence="3" key="1">
    <citation type="submission" date="2016-05" db="EMBL/GenBank/DDBJ databases">
        <title>Comparative genomics of biotechnologically important yeasts.</title>
        <authorList>
            <consortium name="DOE Joint Genome Institute"/>
            <person name="Riley R."/>
            <person name="Haridas S."/>
            <person name="Wolfe K.H."/>
            <person name="Lopes M.R."/>
            <person name="Hittinger C.T."/>
            <person name="Goker M."/>
            <person name="Salamov A."/>
            <person name="Wisecaver J."/>
            <person name="Long T.M."/>
            <person name="Aerts A.L."/>
            <person name="Barry K."/>
            <person name="Choi C."/>
            <person name="Clum A."/>
            <person name="Coughlan A.Y."/>
            <person name="Deshpande S."/>
            <person name="Douglass A.P."/>
            <person name="Hanson S.J."/>
            <person name="Klenk H.-P."/>
            <person name="Labutti K."/>
            <person name="Lapidus A."/>
            <person name="Lindquist E."/>
            <person name="Lipzen A."/>
            <person name="Meier-Kolthoff J.P."/>
            <person name="Ohm R.A."/>
            <person name="Otillar R.P."/>
            <person name="Pangilinan J."/>
            <person name="Peng Y."/>
            <person name="Rokas A."/>
            <person name="Rosa C.A."/>
            <person name="Scheuner C."/>
            <person name="Sibirny A.A."/>
            <person name="Slot J.C."/>
            <person name="Stielow J.B."/>
            <person name="Sun H."/>
            <person name="Kurtzman C.P."/>
            <person name="Blackwell M."/>
            <person name="Grigoriev I.V."/>
            <person name="Jeffries T.W."/>
        </authorList>
    </citation>
    <scope>NUCLEOTIDE SEQUENCE [LARGE SCALE GENOMIC DNA]</scope>
    <source>
        <strain evidence="3">NRRL Y-17324</strain>
    </source>
</reference>
<feature type="region of interest" description="Disordered" evidence="1">
    <location>
        <begin position="139"/>
        <end position="187"/>
    </location>
</feature>
<feature type="region of interest" description="Disordered" evidence="1">
    <location>
        <begin position="1"/>
        <end position="104"/>
    </location>
</feature>
<dbReference type="AlphaFoldDB" id="A0A1E4SMW4"/>
<keyword evidence="3" id="KW-1185">Reference proteome</keyword>
<name>A0A1E4SMW4_9ASCO</name>
<dbReference type="OrthoDB" id="4093861at2759"/>
<feature type="compositionally biased region" description="Basic and acidic residues" evidence="1">
    <location>
        <begin position="67"/>
        <end position="77"/>
    </location>
</feature>
<dbReference type="GeneID" id="30983737"/>
<feature type="compositionally biased region" description="Basic and acidic residues" evidence="1">
    <location>
        <begin position="15"/>
        <end position="34"/>
    </location>
</feature>
<dbReference type="Proteomes" id="UP000094285">
    <property type="component" value="Unassembled WGS sequence"/>
</dbReference>
<evidence type="ECO:0000313" key="2">
    <source>
        <dbReference type="EMBL" id="ODV80861.1"/>
    </source>
</evidence>
<evidence type="ECO:0000256" key="1">
    <source>
        <dbReference type="SAM" id="MobiDB-lite"/>
    </source>
</evidence>
<accession>A0A1E4SMW4</accession>
<dbReference type="RefSeq" id="XP_020065983.1">
    <property type="nucleotide sequence ID" value="XM_020209601.1"/>
</dbReference>
<gene>
    <name evidence="2" type="ORF">CANTADRAFT_4856</name>
</gene>
<feature type="compositionally biased region" description="Acidic residues" evidence="1">
    <location>
        <begin position="83"/>
        <end position="95"/>
    </location>
</feature>
<evidence type="ECO:0000313" key="3">
    <source>
        <dbReference type="Proteomes" id="UP000094285"/>
    </source>
</evidence>